<protein>
    <submittedName>
        <fullName evidence="1">Uncharacterized protein</fullName>
    </submittedName>
</protein>
<name>A0A0B0MKB8_GOSAR</name>
<evidence type="ECO:0000313" key="2">
    <source>
        <dbReference type="Proteomes" id="UP000032142"/>
    </source>
</evidence>
<keyword evidence="2" id="KW-1185">Reference proteome</keyword>
<sequence length="11" mass="1236">MCCRKGIRPDG</sequence>
<comment type="caution">
    <text evidence="1">The sequence shown here is derived from an EMBL/GenBank/DDBJ whole genome shotgun (WGS) entry which is preliminary data.</text>
</comment>
<gene>
    <name evidence="1" type="ORF">F383_25651</name>
</gene>
<dbReference type="Proteomes" id="UP000032142">
    <property type="component" value="Unassembled WGS sequence"/>
</dbReference>
<accession>A0A0B0MKB8</accession>
<organism evidence="1 2">
    <name type="scientific">Gossypium arboreum</name>
    <name type="common">Tree cotton</name>
    <name type="synonym">Gossypium nanking</name>
    <dbReference type="NCBI Taxonomy" id="29729"/>
    <lineage>
        <taxon>Eukaryota</taxon>
        <taxon>Viridiplantae</taxon>
        <taxon>Streptophyta</taxon>
        <taxon>Embryophyta</taxon>
        <taxon>Tracheophyta</taxon>
        <taxon>Spermatophyta</taxon>
        <taxon>Magnoliopsida</taxon>
        <taxon>eudicotyledons</taxon>
        <taxon>Gunneridae</taxon>
        <taxon>Pentapetalae</taxon>
        <taxon>rosids</taxon>
        <taxon>malvids</taxon>
        <taxon>Malvales</taxon>
        <taxon>Malvaceae</taxon>
        <taxon>Malvoideae</taxon>
        <taxon>Gossypium</taxon>
    </lineage>
</organism>
<reference evidence="2" key="1">
    <citation type="submission" date="2014-09" db="EMBL/GenBank/DDBJ databases">
        <authorList>
            <person name="Mudge J."/>
            <person name="Ramaraj T."/>
            <person name="Lindquist I.E."/>
            <person name="Bharti A.K."/>
            <person name="Sundararajan A."/>
            <person name="Cameron C.T."/>
            <person name="Woodward J.E."/>
            <person name="May G.D."/>
            <person name="Brubaker C."/>
            <person name="Broadhvest J."/>
            <person name="Wilkins T.A."/>
        </authorList>
    </citation>
    <scope>NUCLEOTIDE SEQUENCE</scope>
    <source>
        <strain evidence="2">cv. AKA8401</strain>
    </source>
</reference>
<proteinExistence type="predicted"/>
<evidence type="ECO:0000313" key="1">
    <source>
        <dbReference type="EMBL" id="KHG02613.1"/>
    </source>
</evidence>
<dbReference type="EMBL" id="JRRC01280946">
    <property type="protein sequence ID" value="KHG02613.1"/>
    <property type="molecule type" value="Genomic_DNA"/>
</dbReference>